<dbReference type="EMBL" id="CP147988">
    <property type="protein sequence ID" value="WXK51120.1"/>
    <property type="molecule type" value="Genomic_DNA"/>
</dbReference>
<keyword evidence="2" id="KW-1185">Reference proteome</keyword>
<dbReference type="Gene3D" id="3.40.50.620">
    <property type="entry name" value="HUPs"/>
    <property type="match status" value="1"/>
</dbReference>
<dbReference type="RefSeq" id="WP_338841234.1">
    <property type="nucleotide sequence ID" value="NZ_CP147988.1"/>
</dbReference>
<reference evidence="1 2" key="1">
    <citation type="submission" date="2024-02" db="EMBL/GenBank/DDBJ databases">
        <title>complete genome of Flavobacterium ginsenosidimutans Str. YTB16.</title>
        <authorList>
            <person name="Wang Q."/>
        </authorList>
    </citation>
    <scope>NUCLEOTIDE SEQUENCE [LARGE SCALE GENOMIC DNA]</scope>
    <source>
        <strain evidence="1 2">YTB16</strain>
    </source>
</reference>
<dbReference type="NCBIfam" id="NF041925">
    <property type="entry name" value="QatC"/>
    <property type="match status" value="1"/>
</dbReference>
<sequence>MSKIVFKLNTDDNFSVQDSDFEVDLTSKKEYNHTFFNRYKRLYKMPHFFQNEALDLWYISLMVYYADRVISRKGTYDNWTRQIKIYIPVIEIEKWNLNKHLLITTLSYLSGDLWEIEFRKRTLNSKEVKISEKIPKWFIDEKFETDTFCMLSGGLDSFIGAVDLLVENKHVAFVGHYGGGKGVKPFQDKVNSLLQEKFKIEEKNFFNFHAAPQKGKEDSTRTRSFMFFTHAIILASCMKKRVKLYIPENGLISLNIPLTNSRLGSSSTRTTHPYYMQQLQLLLNNLSIDIVLYNPFQFFTKGEMLINCKDESFIKDNYFYTMSCSHPDQVRYIKGNKPKHCGTCLPCTIRRASILKAFNDDNTDYNDLNYKNKKAKVELRSFKIGVKDYEDNKASKFRIQIAGQLVKDLDKYNDLYKRGMQELSNFLDLQNE</sequence>
<evidence type="ECO:0000313" key="2">
    <source>
        <dbReference type="Proteomes" id="UP001447857"/>
    </source>
</evidence>
<gene>
    <name evidence="1" type="primary">qatC</name>
    <name evidence="1" type="ORF">V6624_05685</name>
</gene>
<name>A0ABZ2Q9K9_9FLAO</name>
<dbReference type="InterPro" id="IPR049676">
    <property type="entry name" value="QatC"/>
</dbReference>
<evidence type="ECO:0000313" key="1">
    <source>
        <dbReference type="EMBL" id="WXK51120.1"/>
    </source>
</evidence>
<dbReference type="InterPro" id="IPR014729">
    <property type="entry name" value="Rossmann-like_a/b/a_fold"/>
</dbReference>
<proteinExistence type="predicted"/>
<protein>
    <submittedName>
        <fullName evidence="1">Qat anti-phage system QueC-like protein QatC</fullName>
    </submittedName>
</protein>
<dbReference type="Proteomes" id="UP001447857">
    <property type="component" value="Chromosome"/>
</dbReference>
<accession>A0ABZ2Q9K9</accession>
<organism evidence="1 2">
    <name type="scientific">Flavobacterium ginsenosidimutans</name>
    <dbReference type="NCBI Taxonomy" id="687844"/>
    <lineage>
        <taxon>Bacteria</taxon>
        <taxon>Pseudomonadati</taxon>
        <taxon>Bacteroidota</taxon>
        <taxon>Flavobacteriia</taxon>
        <taxon>Flavobacteriales</taxon>
        <taxon>Flavobacteriaceae</taxon>
        <taxon>Flavobacterium</taxon>
    </lineage>
</organism>